<gene>
    <name evidence="2" type="ORF">AFI02nite_12350</name>
</gene>
<feature type="transmembrane region" description="Helical" evidence="1">
    <location>
        <begin position="73"/>
        <end position="93"/>
    </location>
</feature>
<protein>
    <submittedName>
        <fullName evidence="2">Uncharacterized protein</fullName>
    </submittedName>
</protein>
<proteinExistence type="predicted"/>
<keyword evidence="1" id="KW-0812">Transmembrane</keyword>
<evidence type="ECO:0000313" key="3">
    <source>
        <dbReference type="Proteomes" id="UP000321787"/>
    </source>
</evidence>
<accession>A0A510UF76</accession>
<feature type="transmembrane region" description="Helical" evidence="1">
    <location>
        <begin position="32"/>
        <end position="52"/>
    </location>
</feature>
<keyword evidence="1" id="KW-0472">Membrane</keyword>
<reference evidence="2 3" key="1">
    <citation type="submission" date="2019-07" db="EMBL/GenBank/DDBJ databases">
        <title>Whole genome shotgun sequence of Aliivibrio fischeri NBRC 101058.</title>
        <authorList>
            <person name="Hosoyama A."/>
            <person name="Uohara A."/>
            <person name="Ohji S."/>
            <person name="Ichikawa N."/>
        </authorList>
    </citation>
    <scope>NUCLEOTIDE SEQUENCE [LARGE SCALE GENOMIC DNA]</scope>
    <source>
        <strain evidence="2 3">NBRC 101058</strain>
    </source>
</reference>
<keyword evidence="1" id="KW-1133">Transmembrane helix</keyword>
<sequence length="306" mass="33011">MNIALSKIFCTLALTSCAIASAYLTYLFMSELGLAVGAPFIFALIGVTLDLIKTMSPTFIPTIAKQNLFIASFLALITISLMVVSCIASISAIEKGANQITASTKQNLAITEQIQNKKLELENLLLLSQKQISTTRTSKAGDTAIDISRVTDELNALYQDQLTVNNDSLLSEYSPVITLFISVSIEIVSLAMALALHSLNAIDTAPAVAKKEPEKLEVIRSHESRVKKAILKTQESIEPEINFAASVLDDVKAAILDGKAKPSYSGLKVAFGLSKGKSKQILNSLYEQGLLEPWNNGGFRLKVAQS</sequence>
<dbReference type="EMBL" id="BJTZ01000005">
    <property type="protein sequence ID" value="GEK13199.1"/>
    <property type="molecule type" value="Genomic_DNA"/>
</dbReference>
<dbReference type="Proteomes" id="UP000321787">
    <property type="component" value="Unassembled WGS sequence"/>
</dbReference>
<evidence type="ECO:0000313" key="2">
    <source>
        <dbReference type="EMBL" id="GEK13199.1"/>
    </source>
</evidence>
<dbReference type="AlphaFoldDB" id="A0A510UF76"/>
<name>A0A510UF76_ALIFS</name>
<comment type="caution">
    <text evidence="2">The sequence shown here is derived from an EMBL/GenBank/DDBJ whole genome shotgun (WGS) entry which is preliminary data.</text>
</comment>
<evidence type="ECO:0000256" key="1">
    <source>
        <dbReference type="SAM" id="Phobius"/>
    </source>
</evidence>
<organism evidence="2 3">
    <name type="scientific">Aliivibrio fischeri</name>
    <name type="common">Vibrio fischeri</name>
    <dbReference type="NCBI Taxonomy" id="668"/>
    <lineage>
        <taxon>Bacteria</taxon>
        <taxon>Pseudomonadati</taxon>
        <taxon>Pseudomonadota</taxon>
        <taxon>Gammaproteobacteria</taxon>
        <taxon>Vibrionales</taxon>
        <taxon>Vibrionaceae</taxon>
        <taxon>Aliivibrio</taxon>
    </lineage>
</organism>